<dbReference type="GO" id="GO:0016020">
    <property type="term" value="C:membrane"/>
    <property type="evidence" value="ECO:0007669"/>
    <property type="project" value="UniProtKB-SubCell"/>
</dbReference>
<dbReference type="AlphaFoldDB" id="A0A2X4TPF0"/>
<feature type="region of interest" description="Disordered" evidence="6">
    <location>
        <begin position="222"/>
        <end position="242"/>
    </location>
</feature>
<dbReference type="GO" id="GO:0016787">
    <property type="term" value="F:hydrolase activity"/>
    <property type="evidence" value="ECO:0007669"/>
    <property type="project" value="TreeGrafter"/>
</dbReference>
<organism evidence="8 9">
    <name type="scientific">Rhodococcus coprophilus</name>
    <dbReference type="NCBI Taxonomy" id="38310"/>
    <lineage>
        <taxon>Bacteria</taxon>
        <taxon>Bacillati</taxon>
        <taxon>Actinomycetota</taxon>
        <taxon>Actinomycetes</taxon>
        <taxon>Mycobacteriales</taxon>
        <taxon>Nocardiaceae</taxon>
        <taxon>Rhodococcus</taxon>
    </lineage>
</organism>
<comment type="subcellular location">
    <subcellularLocation>
        <location evidence="1">Membrane</location>
        <topology evidence="1">Multi-pass membrane protein</topology>
    </subcellularLocation>
</comment>
<reference evidence="8 9" key="1">
    <citation type="submission" date="2018-06" db="EMBL/GenBank/DDBJ databases">
        <authorList>
            <consortium name="Pathogen Informatics"/>
            <person name="Doyle S."/>
        </authorList>
    </citation>
    <scope>NUCLEOTIDE SEQUENCE [LARGE SCALE GENOMIC DNA]</scope>
    <source>
        <strain evidence="8 9">NCTC10994</strain>
    </source>
</reference>
<evidence type="ECO:0000256" key="2">
    <source>
        <dbReference type="ARBA" id="ARBA00007375"/>
    </source>
</evidence>
<dbReference type="PANTHER" id="PTHR31885:SF6">
    <property type="entry name" value="GH04784P"/>
    <property type="match status" value="1"/>
</dbReference>
<proteinExistence type="inferred from homology"/>
<evidence type="ECO:0000256" key="1">
    <source>
        <dbReference type="ARBA" id="ARBA00004141"/>
    </source>
</evidence>
<feature type="transmembrane region" description="Helical" evidence="7">
    <location>
        <begin position="170"/>
        <end position="189"/>
    </location>
</feature>
<evidence type="ECO:0000256" key="4">
    <source>
        <dbReference type="ARBA" id="ARBA00022989"/>
    </source>
</evidence>
<keyword evidence="3 7" id="KW-0812">Transmembrane</keyword>
<accession>A0A2X4TPF0</accession>
<evidence type="ECO:0000256" key="7">
    <source>
        <dbReference type="SAM" id="Phobius"/>
    </source>
</evidence>
<dbReference type="InterPro" id="IPR012506">
    <property type="entry name" value="TMEM86B-like"/>
</dbReference>
<dbReference type="STRING" id="1219011.GCA_001895045_00256"/>
<dbReference type="Pfam" id="PF07947">
    <property type="entry name" value="YhhN"/>
    <property type="match status" value="1"/>
</dbReference>
<evidence type="ECO:0000313" key="8">
    <source>
        <dbReference type="EMBL" id="SQI28783.1"/>
    </source>
</evidence>
<evidence type="ECO:0000313" key="9">
    <source>
        <dbReference type="Proteomes" id="UP000249091"/>
    </source>
</evidence>
<dbReference type="RefSeq" id="WP_231922944.1">
    <property type="nucleotide sequence ID" value="NZ_JAFBBL010000001.1"/>
</dbReference>
<keyword evidence="5 7" id="KW-0472">Membrane</keyword>
<feature type="transmembrane region" description="Helical" evidence="7">
    <location>
        <begin position="201"/>
        <end position="219"/>
    </location>
</feature>
<sequence>MRSPSSLTATGITAFAAFAGVTVVHLVAQLVDPDSLVTDATQWLLMPLLALGLAASTEPRRDRLVKLILLALAFSWLGDAAPDLFDGDAAFLVLIGFFLCAQITYIAAFLPYRDRSVLHTKRWVLALYAVAVVVLVAVCAPGAGALAVAVVIYGLCIATMAVLATGVSRAVAWGAVVFVISDSLIALNAFVDGFSLPATGFWIMITYICAQALITGGVLSRSGTAHDSGDRAGSADRTADAG</sequence>
<dbReference type="Proteomes" id="UP000249091">
    <property type="component" value="Chromosome 1"/>
</dbReference>
<feature type="transmembrane region" description="Helical" evidence="7">
    <location>
        <begin position="91"/>
        <end position="110"/>
    </location>
</feature>
<gene>
    <name evidence="8" type="ORF">NCTC10994_00536</name>
</gene>
<dbReference type="PANTHER" id="PTHR31885">
    <property type="entry name" value="GH04784P"/>
    <property type="match status" value="1"/>
</dbReference>
<evidence type="ECO:0000256" key="6">
    <source>
        <dbReference type="SAM" id="MobiDB-lite"/>
    </source>
</evidence>
<dbReference type="EMBL" id="LS483468">
    <property type="protein sequence ID" value="SQI28783.1"/>
    <property type="molecule type" value="Genomic_DNA"/>
</dbReference>
<keyword evidence="9" id="KW-1185">Reference proteome</keyword>
<feature type="transmembrane region" description="Helical" evidence="7">
    <location>
        <begin position="7"/>
        <end position="28"/>
    </location>
</feature>
<feature type="transmembrane region" description="Helical" evidence="7">
    <location>
        <begin position="144"/>
        <end position="163"/>
    </location>
</feature>
<comment type="similarity">
    <text evidence="2">Belongs to the TMEM86 family.</text>
</comment>
<dbReference type="KEGG" id="rcr:NCTC10994_00536"/>
<evidence type="ECO:0000256" key="5">
    <source>
        <dbReference type="ARBA" id="ARBA00023136"/>
    </source>
</evidence>
<feature type="compositionally biased region" description="Basic and acidic residues" evidence="6">
    <location>
        <begin position="227"/>
        <end position="242"/>
    </location>
</feature>
<evidence type="ECO:0000256" key="3">
    <source>
        <dbReference type="ARBA" id="ARBA00022692"/>
    </source>
</evidence>
<feature type="transmembrane region" description="Helical" evidence="7">
    <location>
        <begin position="122"/>
        <end position="138"/>
    </location>
</feature>
<keyword evidence="4 7" id="KW-1133">Transmembrane helix</keyword>
<protein>
    <submittedName>
        <fullName evidence="8">Hypothetical membrane protein</fullName>
    </submittedName>
</protein>
<name>A0A2X4TPF0_9NOCA</name>